<dbReference type="EMBL" id="CPYI01000025">
    <property type="protein sequence ID" value="CNF59607.1"/>
    <property type="molecule type" value="Genomic_DNA"/>
</dbReference>
<protein>
    <submittedName>
        <fullName evidence="1">Colonization factor antigen I subunit E</fullName>
    </submittedName>
</protein>
<accession>A0A0T9M4J0</accession>
<dbReference type="InterPro" id="IPR043037">
    <property type="entry name" value="CfaE_adhesin"/>
</dbReference>
<dbReference type="Gene3D" id="2.60.40.2040">
    <property type="entry name" value="CFA/I fimbrial subunit E, pilin domain"/>
    <property type="match status" value="1"/>
</dbReference>
<evidence type="ECO:0000313" key="1">
    <source>
        <dbReference type="EMBL" id="CNF59607.1"/>
    </source>
</evidence>
<dbReference type="InterPro" id="IPR010888">
    <property type="entry name" value="CblD"/>
</dbReference>
<dbReference type="Proteomes" id="UP000045824">
    <property type="component" value="Unassembled WGS sequence"/>
</dbReference>
<dbReference type="Pfam" id="PF07434">
    <property type="entry name" value="CblD"/>
    <property type="match status" value="1"/>
</dbReference>
<dbReference type="Gene3D" id="2.60.40.2520">
    <property type="entry name" value="CFA/I fimbrial subunit E, adhesin domain"/>
    <property type="match status" value="1"/>
</dbReference>
<organism evidence="1 2">
    <name type="scientific">Yersinia kristensenii</name>
    <dbReference type="NCBI Taxonomy" id="28152"/>
    <lineage>
        <taxon>Bacteria</taxon>
        <taxon>Pseudomonadati</taxon>
        <taxon>Pseudomonadota</taxon>
        <taxon>Gammaproteobacteria</taxon>
        <taxon>Enterobacterales</taxon>
        <taxon>Yersiniaceae</taxon>
        <taxon>Yersinia</taxon>
    </lineage>
</organism>
<evidence type="ECO:0000313" key="2">
    <source>
        <dbReference type="Proteomes" id="UP000045824"/>
    </source>
</evidence>
<sequence>MQLLSVWGLTENDGKMKMNNRFGKRIFYLLAIIMGILLSLSSAKADEWSRYCPPVETAIDLIHPRSVPVWKNVRFEGTLPVGKKNAGTYLGLVCDSESDTSFGACSTELHWAAGASNVKLRFTNLKTKATVDLTVTGEWRVECISPPLNSGFAGVVSACGDTAAISFGARLPETELRKLPSGGVWTARMHLKTMEWPDTPIGEVVTDIKLNVQSEAGISIPNPTVKLPVTMTWHSEPEPVTVDTCLFDGTGAGESSQYTLRLDDVSGAAKGDLFALKNVTKPDAHPLYYTVSAGTPGTGGDKMLWTPGMQKVFPGMDEVPITGTMTIRGKTVPCVRWPLTLKLQPFNPARQAMGQYQGQINLVFTPSLNMP</sequence>
<reference evidence="1 2" key="1">
    <citation type="submission" date="2015-03" db="EMBL/GenBank/DDBJ databases">
        <authorList>
            <person name="Murphy D."/>
        </authorList>
    </citation>
    <scope>NUCLEOTIDE SEQUENCE [LARGE SCALE GENOMIC DNA]</scope>
    <source>
        <strain evidence="1 2">FCF326</strain>
    </source>
</reference>
<proteinExistence type="predicted"/>
<gene>
    <name evidence="1" type="primary">cfaE</name>
    <name evidence="1" type="ORF">ERS008491_04192</name>
</gene>
<name>A0A0T9M4J0_YERKR</name>
<dbReference type="AlphaFoldDB" id="A0A0T9M4J0"/>